<protein>
    <submittedName>
        <fullName evidence="4">VWA domain-containing protein</fullName>
    </submittedName>
</protein>
<keyword evidence="2" id="KW-0472">Membrane</keyword>
<organism evidence="4 5">
    <name type="scientific">Candidatus Iainarchaeum sp</name>
    <dbReference type="NCBI Taxonomy" id="3101447"/>
    <lineage>
        <taxon>Archaea</taxon>
        <taxon>Candidatus Iainarchaeota</taxon>
        <taxon>Candidatus Iainarchaeia</taxon>
        <taxon>Candidatus Iainarchaeales</taxon>
        <taxon>Candidatus Iainarchaeaceae</taxon>
        <taxon>Candidatus Iainarchaeum</taxon>
    </lineage>
</organism>
<reference evidence="5" key="1">
    <citation type="journal article" date="2020" name="bioRxiv">
        <title>A rank-normalized archaeal taxonomy based on genome phylogeny resolves widespread incomplete and uneven classifications.</title>
        <authorList>
            <person name="Rinke C."/>
            <person name="Chuvochina M."/>
            <person name="Mussig A.J."/>
            <person name="Chaumeil P.-A."/>
            <person name="Waite D.W."/>
            <person name="Whitman W.B."/>
            <person name="Parks D.H."/>
            <person name="Hugenholtz P."/>
        </authorList>
    </citation>
    <scope>NUCLEOTIDE SEQUENCE [LARGE SCALE GENOMIC DNA]</scope>
</reference>
<dbReference type="SMART" id="SM00327">
    <property type="entry name" value="VWA"/>
    <property type="match status" value="1"/>
</dbReference>
<dbReference type="AlphaFoldDB" id="A0A7J4J2C5"/>
<evidence type="ECO:0000313" key="5">
    <source>
        <dbReference type="Proteomes" id="UP000565078"/>
    </source>
</evidence>
<evidence type="ECO:0000256" key="1">
    <source>
        <dbReference type="SAM" id="MobiDB-lite"/>
    </source>
</evidence>
<dbReference type="InterPro" id="IPR036465">
    <property type="entry name" value="vWFA_dom_sf"/>
</dbReference>
<evidence type="ECO:0000256" key="2">
    <source>
        <dbReference type="SAM" id="Phobius"/>
    </source>
</evidence>
<feature type="transmembrane region" description="Helical" evidence="2">
    <location>
        <begin position="954"/>
        <end position="978"/>
    </location>
</feature>
<feature type="compositionally biased region" description="Basic and acidic residues" evidence="1">
    <location>
        <begin position="986"/>
        <end position="1001"/>
    </location>
</feature>
<sequence>MDTKIIFAGIFILMVAAFARGATLEGTCASESVQCELTLKNMRLCNDSASAQEYSSYFSGEAAKWFNVIPDRLTLQPSQCEDLRIYSVANCYADPGKYSAQLNVRNASLISTTCEINLKQGHFVSIDIEPQSQQATQCEEKTYNIIITNRTIVPNQNSERVDLEISGIPQEWYTLGQKRIIVEKGSPQTVKLNVRAPCNADLGTYEFTARASLPNPNFFAQDKGAYILGQGQSASVLLGSSFEAGVMSACIENPSNGKVTLTNTGKLADTFKVSLTGEKFLAIDTTQATLNSGESKTINVNFTSALRKEGTYDFTLKALGTNYNYTAEKQFRVKLQDCYNIEVQKLSGEMNVCMEDKPEYIFALHNNKSMPVNLQISLGGMDALLDRTQVNIQPGQIEQVKATLDVANLARPAQVSRNDIAAELLIDSSGSMAESIDGKAKMEISRSAIISLINNINQIDLGLRVLGQGELCEESQLLVPITGLNIPQVTDNVATLSPKGKTPLAQALEASVSDFNSIGQNKGRFLIVVSDGKETCNGDITKAAQEVAAAGIKAYTVGFDIDENGRQELQEISNRTGGKYFDARDSGQLLSVLSQISQDLNIVPAQKGTKNLTLSLKSENFQFEKDFTVVVSDCYNASLLAPEINACPGIPAKTTARIINLGSKAQDFTLSYSPSIVSGPPKALVNPGEEKAIELSSAVPKDKSIKAYTLNIATKTGMISQTRKINYLSSASCFGADILLTDPVLDAQTCEGVKQVLFIENRGVVAQQVTISADKPYVHIVDSTLDLEPGERDQVNYFVSPPFDLPQTTFITFKARTNNGFETSAKVKLVVLGNEQSFGIGDTTAPADTNATTQADINYTVQVEFQLYNDSNSVMQIISMKSLDYNAALSPDSNTIAPKQGIKVTALVELPPDVNEGTIIMPVMIETTRGTFTREVKFEYNKPEGSRINIGTGLFSLGSISTTILVALILIVIALIAYSTYSAVKRDGGAQKTPGEEKLNEMEPEPEALRKKRKKTK</sequence>
<evidence type="ECO:0000259" key="3">
    <source>
        <dbReference type="PROSITE" id="PS50234"/>
    </source>
</evidence>
<gene>
    <name evidence="4" type="ORF">HA254_01825</name>
</gene>
<feature type="domain" description="VWFA" evidence="3">
    <location>
        <begin position="421"/>
        <end position="596"/>
    </location>
</feature>
<evidence type="ECO:0000313" key="4">
    <source>
        <dbReference type="EMBL" id="HIH09386.1"/>
    </source>
</evidence>
<name>A0A7J4J2C5_9ARCH</name>
<dbReference type="Gene3D" id="3.40.50.410">
    <property type="entry name" value="von Willebrand factor, type A domain"/>
    <property type="match status" value="1"/>
</dbReference>
<feature type="region of interest" description="Disordered" evidence="1">
    <location>
        <begin position="986"/>
        <end position="1017"/>
    </location>
</feature>
<keyword evidence="2" id="KW-1133">Transmembrane helix</keyword>
<dbReference type="SUPFAM" id="SSF53300">
    <property type="entry name" value="vWA-like"/>
    <property type="match status" value="1"/>
</dbReference>
<accession>A0A7J4J2C5</accession>
<dbReference type="InterPro" id="IPR013783">
    <property type="entry name" value="Ig-like_fold"/>
</dbReference>
<proteinExistence type="predicted"/>
<dbReference type="Pfam" id="PF00092">
    <property type="entry name" value="VWA"/>
    <property type="match status" value="1"/>
</dbReference>
<dbReference type="InterPro" id="IPR002035">
    <property type="entry name" value="VWF_A"/>
</dbReference>
<keyword evidence="2" id="KW-0812">Transmembrane</keyword>
<dbReference type="Gene3D" id="2.60.40.10">
    <property type="entry name" value="Immunoglobulins"/>
    <property type="match status" value="1"/>
</dbReference>
<dbReference type="PROSITE" id="PS50234">
    <property type="entry name" value="VWFA"/>
    <property type="match status" value="1"/>
</dbReference>
<dbReference type="EMBL" id="DUGC01000033">
    <property type="protein sequence ID" value="HIH09386.1"/>
    <property type="molecule type" value="Genomic_DNA"/>
</dbReference>
<comment type="caution">
    <text evidence="4">The sequence shown here is derived from an EMBL/GenBank/DDBJ whole genome shotgun (WGS) entry which is preliminary data.</text>
</comment>
<dbReference type="Proteomes" id="UP000565078">
    <property type="component" value="Unassembled WGS sequence"/>
</dbReference>